<feature type="transmembrane region" description="Helical" evidence="5">
    <location>
        <begin position="217"/>
        <end position="234"/>
    </location>
</feature>
<feature type="transmembrane region" description="Helical" evidence="5">
    <location>
        <begin position="49"/>
        <end position="69"/>
    </location>
</feature>
<proteinExistence type="predicted"/>
<reference evidence="7" key="1">
    <citation type="journal article" date="2021" name="Microorganisms">
        <title>The Ever-Expanding Pseudomonas Genus: Description of 43 New Species and Partition of the Pseudomonas putida Group.</title>
        <authorList>
            <person name="Girard L."/>
            <person name="Lood C."/>
            <person name="Hofte M."/>
            <person name="Vandamme P."/>
            <person name="Rokni-Zadeh H."/>
            <person name="van Noort V."/>
            <person name="Lavigne R."/>
            <person name="De Mot R."/>
        </authorList>
    </citation>
    <scope>NUCLEOTIDE SEQUENCE</scope>
    <source>
        <strain evidence="7">COW40</strain>
    </source>
</reference>
<feature type="transmembrane region" description="Helical" evidence="5">
    <location>
        <begin position="282"/>
        <end position="300"/>
    </location>
</feature>
<dbReference type="Pfam" id="PF07690">
    <property type="entry name" value="MFS_1"/>
    <property type="match status" value="1"/>
</dbReference>
<dbReference type="RefSeq" id="WP_217839264.1">
    <property type="nucleotide sequence ID" value="NZ_CP077076.1"/>
</dbReference>
<evidence type="ECO:0000256" key="3">
    <source>
        <dbReference type="ARBA" id="ARBA00022989"/>
    </source>
</evidence>
<dbReference type="InterPro" id="IPR020846">
    <property type="entry name" value="MFS_dom"/>
</dbReference>
<dbReference type="PANTHER" id="PTHR23514:SF13">
    <property type="entry name" value="INNER MEMBRANE PROTEIN YBJJ"/>
    <property type="match status" value="1"/>
</dbReference>
<dbReference type="PROSITE" id="PS50850">
    <property type="entry name" value="MFS"/>
    <property type="match status" value="1"/>
</dbReference>
<evidence type="ECO:0000259" key="6">
    <source>
        <dbReference type="PROSITE" id="PS50850"/>
    </source>
</evidence>
<evidence type="ECO:0000256" key="4">
    <source>
        <dbReference type="ARBA" id="ARBA00023136"/>
    </source>
</evidence>
<keyword evidence="2 5" id="KW-0812">Transmembrane</keyword>
<dbReference type="Proteomes" id="UP001046350">
    <property type="component" value="Chromosome"/>
</dbReference>
<feature type="transmembrane region" description="Helical" evidence="5">
    <location>
        <begin position="100"/>
        <end position="121"/>
    </location>
</feature>
<evidence type="ECO:0000313" key="8">
    <source>
        <dbReference type="Proteomes" id="UP001046350"/>
    </source>
</evidence>
<dbReference type="PANTHER" id="PTHR23514">
    <property type="entry name" value="BYPASS OF STOP CODON PROTEIN 6"/>
    <property type="match status" value="1"/>
</dbReference>
<evidence type="ECO:0000313" key="7">
    <source>
        <dbReference type="EMBL" id="QXH49647.1"/>
    </source>
</evidence>
<dbReference type="InterPro" id="IPR011701">
    <property type="entry name" value="MFS"/>
</dbReference>
<evidence type="ECO:0000256" key="2">
    <source>
        <dbReference type="ARBA" id="ARBA00022692"/>
    </source>
</evidence>
<feature type="transmembrane region" description="Helical" evidence="5">
    <location>
        <begin position="254"/>
        <end position="275"/>
    </location>
</feature>
<feature type="transmembrane region" description="Helical" evidence="5">
    <location>
        <begin position="76"/>
        <end position="94"/>
    </location>
</feature>
<feature type="transmembrane region" description="Helical" evidence="5">
    <location>
        <begin position="367"/>
        <end position="388"/>
    </location>
</feature>
<feature type="domain" description="Major facilitator superfamily (MFS) profile" evidence="6">
    <location>
        <begin position="10"/>
        <end position="393"/>
    </location>
</feature>
<feature type="transmembrane region" description="Helical" evidence="5">
    <location>
        <begin position="306"/>
        <end position="330"/>
    </location>
</feature>
<protein>
    <submittedName>
        <fullName evidence="7">MFS transporter</fullName>
    </submittedName>
</protein>
<organism evidence="7 8">
    <name type="scientific">Pseudomonas fakonensis</name>
    <dbReference type="NCBI Taxonomy" id="2842355"/>
    <lineage>
        <taxon>Bacteria</taxon>
        <taxon>Pseudomonadati</taxon>
        <taxon>Pseudomonadota</taxon>
        <taxon>Gammaproteobacteria</taxon>
        <taxon>Pseudomonadales</taxon>
        <taxon>Pseudomonadaceae</taxon>
        <taxon>Pseudomonas</taxon>
    </lineage>
</organism>
<keyword evidence="4 5" id="KW-0472">Membrane</keyword>
<comment type="subcellular location">
    <subcellularLocation>
        <location evidence="1">Membrane</location>
        <topology evidence="1">Multi-pass membrane protein</topology>
    </subcellularLocation>
</comment>
<evidence type="ECO:0000256" key="1">
    <source>
        <dbReference type="ARBA" id="ARBA00004141"/>
    </source>
</evidence>
<gene>
    <name evidence="7" type="ORF">KSS94_17025</name>
</gene>
<feature type="transmembrane region" description="Helical" evidence="5">
    <location>
        <begin position="142"/>
        <end position="163"/>
    </location>
</feature>
<keyword evidence="3 5" id="KW-1133">Transmembrane helix</keyword>
<accession>A0ABX8N2H8</accession>
<feature type="transmembrane region" description="Helical" evidence="5">
    <location>
        <begin position="12"/>
        <end position="29"/>
    </location>
</feature>
<keyword evidence="8" id="KW-1185">Reference proteome</keyword>
<name>A0ABX8N2H8_9PSED</name>
<dbReference type="InterPro" id="IPR051788">
    <property type="entry name" value="MFS_Transporter"/>
</dbReference>
<feature type="transmembrane region" description="Helical" evidence="5">
    <location>
        <begin position="169"/>
        <end position="187"/>
    </location>
</feature>
<dbReference type="CDD" id="cd17393">
    <property type="entry name" value="MFS_MosC_like"/>
    <property type="match status" value="1"/>
</dbReference>
<dbReference type="EMBL" id="CP077076">
    <property type="protein sequence ID" value="QXH49647.1"/>
    <property type="molecule type" value="Genomic_DNA"/>
</dbReference>
<sequence>MPPDATTRWARHALYLLFLLPGLTMASWVTRTPALRDALQASTEQMGMILFGFSAGAMCGILGAGKLVGRFGAHRVMRWGLLGLSAGLLVLAAGSELNSALLAFAGLFVYGMGMGVADIAVNIEGAAVEREIGQPIMTTLHGFFSLGTLVGALAGMAMTALAIPLALHMGAAALLSALAVVLLAAHAPRASERATDEHVASADADFSWAALLGDRRLLLIGFVVLAMALAEGAANDWLPLLMIDGHGFAETTGTLIYLVFTVGMTLGRFAGAPVVQRFGRTLTLRASALVGAASLALVVFCDVQWVAAAAVMLWGIGASLGFPLAISAAGESGAYSDQRVRLAATAGYLAFLVGPPLLGFIGEHFGLRLAMLPVLTLVALAFVVASALQQAPQQSSPARSV</sequence>
<feature type="transmembrane region" description="Helical" evidence="5">
    <location>
        <begin position="342"/>
        <end position="361"/>
    </location>
</feature>
<evidence type="ECO:0000256" key="5">
    <source>
        <dbReference type="SAM" id="Phobius"/>
    </source>
</evidence>